<dbReference type="Pfam" id="PF07261">
    <property type="entry name" value="DnaB_2"/>
    <property type="match status" value="1"/>
</dbReference>
<dbReference type="NCBIfam" id="TIGR01446">
    <property type="entry name" value="DnaD_dom"/>
    <property type="match status" value="1"/>
</dbReference>
<gene>
    <name evidence="3" type="ORF">SDC9_56436</name>
</gene>
<dbReference type="SUPFAM" id="SSF158499">
    <property type="entry name" value="DnaD domain-like"/>
    <property type="match status" value="1"/>
</dbReference>
<name>A0A644X1T6_9ZZZZ</name>
<feature type="domain" description="DnaB/C C-terminal" evidence="2">
    <location>
        <begin position="206"/>
        <end position="270"/>
    </location>
</feature>
<accession>A0A644X1T6</accession>
<dbReference type="InterPro" id="IPR034829">
    <property type="entry name" value="DnaD-like_sf"/>
</dbReference>
<reference evidence="3" key="1">
    <citation type="submission" date="2019-08" db="EMBL/GenBank/DDBJ databases">
        <authorList>
            <person name="Kucharzyk K."/>
            <person name="Murdoch R.W."/>
            <person name="Higgins S."/>
            <person name="Loffler F."/>
        </authorList>
    </citation>
    <scope>NUCLEOTIDE SEQUENCE</scope>
</reference>
<comment type="caution">
    <text evidence="3">The sequence shown here is derived from an EMBL/GenBank/DDBJ whole genome shotgun (WGS) entry which is preliminary data.</text>
</comment>
<protein>
    <recommendedName>
        <fullName evidence="2">DnaB/C C-terminal domain-containing protein</fullName>
    </recommendedName>
</protein>
<evidence type="ECO:0000313" key="3">
    <source>
        <dbReference type="EMBL" id="MPM10112.1"/>
    </source>
</evidence>
<dbReference type="EMBL" id="VSSQ01001652">
    <property type="protein sequence ID" value="MPM10112.1"/>
    <property type="molecule type" value="Genomic_DNA"/>
</dbReference>
<evidence type="ECO:0000256" key="1">
    <source>
        <dbReference type="SAM" id="MobiDB-lite"/>
    </source>
</evidence>
<evidence type="ECO:0000259" key="2">
    <source>
        <dbReference type="Pfam" id="PF07261"/>
    </source>
</evidence>
<dbReference type="InterPro" id="IPR006343">
    <property type="entry name" value="DnaB/C_C"/>
</dbReference>
<dbReference type="Gene3D" id="1.10.10.630">
    <property type="entry name" value="DnaD domain-like"/>
    <property type="match status" value="2"/>
</dbReference>
<proteinExistence type="predicted"/>
<sequence>MAADILIPGGVVSMPGEAVERILSSGSGDAALLYLCLLRRGSPAALHWENTRLEAASGQLVKLGLASADSSAPPPARRESEEPPAYTAEDISHELENNSPFSPLVKEVERRLGKVLSIADLRTLYTIYDYLALPAEVILLLVTWCVNETERKYGSGRRPRMSQIRREAFIWRRCGVDTADSAEEHLKKLSVITSREAQLLSLVGITGRPAVEGERDFLSAWVEMGFEDEAISLAYEKTVLKKQAMSWPYMNSILKSWHQKGLHTVNQIAAEDSAYRRNGAMAKTAPPPSSSDAKAREDIRWMQEYMARERAREKGES</sequence>
<dbReference type="AlphaFoldDB" id="A0A644X1T6"/>
<feature type="region of interest" description="Disordered" evidence="1">
    <location>
        <begin position="67"/>
        <end position="92"/>
    </location>
</feature>
<organism evidence="3">
    <name type="scientific">bioreactor metagenome</name>
    <dbReference type="NCBI Taxonomy" id="1076179"/>
    <lineage>
        <taxon>unclassified sequences</taxon>
        <taxon>metagenomes</taxon>
        <taxon>ecological metagenomes</taxon>
    </lineage>
</organism>